<evidence type="ECO:0000313" key="2">
    <source>
        <dbReference type="Proteomes" id="UP001144347"/>
    </source>
</evidence>
<protein>
    <recommendedName>
        <fullName evidence="3">Crp/Fnr family transcriptional regulator</fullName>
    </recommendedName>
</protein>
<evidence type="ECO:0000313" key="1">
    <source>
        <dbReference type="EMBL" id="MCZ4243544.1"/>
    </source>
</evidence>
<organism evidence="1 2">
    <name type="scientific">Pedobacter punctiformis</name>
    <dbReference type="NCBI Taxonomy" id="3004097"/>
    <lineage>
        <taxon>Bacteria</taxon>
        <taxon>Pseudomonadati</taxon>
        <taxon>Bacteroidota</taxon>
        <taxon>Sphingobacteriia</taxon>
        <taxon>Sphingobacteriales</taxon>
        <taxon>Sphingobacteriaceae</taxon>
        <taxon>Pedobacter</taxon>
    </lineage>
</organism>
<comment type="caution">
    <text evidence="1">The sequence shown here is derived from an EMBL/GenBank/DDBJ whole genome shotgun (WGS) entry which is preliminary data.</text>
</comment>
<sequence>MLSLPLTTLKLKLQSLGALRSDAWVLISETIQCSVIKTDENFNRQEGQIAWLSNGLFKEYDADERKRPSIVNFIPQGHCILTRKLNKRFYLKACADSCVLHMNFEQLISLYHHFKELKPIYDALCADYDEGMVYRQRILEEKSAQRKIELFLIRYRPHLIEIQKKDICNYLKLNYDYFTSIYFKLL</sequence>
<evidence type="ECO:0008006" key="3">
    <source>
        <dbReference type="Google" id="ProtNLM"/>
    </source>
</evidence>
<accession>A0ABT4L6J4</accession>
<dbReference type="EMBL" id="JAPWGM010000002">
    <property type="protein sequence ID" value="MCZ4243544.1"/>
    <property type="molecule type" value="Genomic_DNA"/>
</dbReference>
<dbReference type="Proteomes" id="UP001144347">
    <property type="component" value="Unassembled WGS sequence"/>
</dbReference>
<dbReference type="RefSeq" id="WP_269426624.1">
    <property type="nucleotide sequence ID" value="NZ_JAPWGM010000002.1"/>
</dbReference>
<name>A0ABT4L6J4_9SPHI</name>
<gene>
    <name evidence="1" type="ORF">O0955_05945</name>
</gene>
<keyword evidence="2" id="KW-1185">Reference proteome</keyword>
<proteinExistence type="predicted"/>
<reference evidence="1" key="1">
    <citation type="submission" date="2022-12" db="EMBL/GenBank/DDBJ databases">
        <title>Genome sequence of HCMS5-2.</title>
        <authorList>
            <person name="Woo H."/>
        </authorList>
    </citation>
    <scope>NUCLEOTIDE SEQUENCE</scope>
    <source>
        <strain evidence="1">HCMS5-2</strain>
    </source>
</reference>